<dbReference type="EMBL" id="GBEZ01010684">
    <property type="protein sequence ID" value="JAC75024.1"/>
    <property type="molecule type" value="Transcribed_RNA"/>
</dbReference>
<accession>A0A061RW81</accession>
<gene>
    <name evidence="1" type="ORF">TSPGSL018_24305</name>
</gene>
<feature type="non-terminal residue" evidence="1">
    <location>
        <position position="1"/>
    </location>
</feature>
<evidence type="ECO:0000313" key="1">
    <source>
        <dbReference type="EMBL" id="JAC75024.1"/>
    </source>
</evidence>
<dbReference type="AlphaFoldDB" id="A0A061RW81"/>
<reference evidence="1" key="1">
    <citation type="submission" date="2014-05" db="EMBL/GenBank/DDBJ databases">
        <title>The transcriptome of the halophilic microalga Tetraselmis sp. GSL018 isolated from the Great Salt Lake, Utah.</title>
        <authorList>
            <person name="Jinkerson R.E."/>
            <person name="D'Adamo S."/>
            <person name="Posewitz M.C."/>
        </authorList>
    </citation>
    <scope>NUCLEOTIDE SEQUENCE</scope>
    <source>
        <strain evidence="1">GSL018</strain>
    </source>
</reference>
<proteinExistence type="predicted"/>
<organism evidence="1">
    <name type="scientific">Tetraselmis sp. GSL018</name>
    <dbReference type="NCBI Taxonomy" id="582737"/>
    <lineage>
        <taxon>Eukaryota</taxon>
        <taxon>Viridiplantae</taxon>
        <taxon>Chlorophyta</taxon>
        <taxon>core chlorophytes</taxon>
        <taxon>Chlorodendrophyceae</taxon>
        <taxon>Chlorodendrales</taxon>
        <taxon>Chlorodendraceae</taxon>
        <taxon>Tetraselmis</taxon>
    </lineage>
</organism>
<name>A0A061RW81_9CHLO</name>
<protein>
    <submittedName>
        <fullName evidence="1">Uncharacterized protein</fullName>
    </submittedName>
</protein>
<sequence length="57" mass="6156">QAALLPMEPSQHRCPFPVGLRGRRSAFVSADPAPVTCFMQATPLHPRQSIGEALRSA</sequence>